<dbReference type="EMBL" id="CAFBLP010000025">
    <property type="protein sequence ID" value="CAB4877725.1"/>
    <property type="molecule type" value="Genomic_DNA"/>
</dbReference>
<evidence type="ECO:0000259" key="2">
    <source>
        <dbReference type="PROSITE" id="PS50937"/>
    </source>
</evidence>
<evidence type="ECO:0000313" key="3">
    <source>
        <dbReference type="EMBL" id="CAB4877725.1"/>
    </source>
</evidence>
<reference evidence="3" key="1">
    <citation type="submission" date="2020-05" db="EMBL/GenBank/DDBJ databases">
        <authorList>
            <person name="Chiriac C."/>
            <person name="Salcher M."/>
            <person name="Ghai R."/>
            <person name="Kavagutti S V."/>
        </authorList>
    </citation>
    <scope>NUCLEOTIDE SEQUENCE</scope>
</reference>
<name>A0A6J7E8W7_9ZZZZ</name>
<organism evidence="3">
    <name type="scientific">freshwater metagenome</name>
    <dbReference type="NCBI Taxonomy" id="449393"/>
    <lineage>
        <taxon>unclassified sequences</taxon>
        <taxon>metagenomes</taxon>
        <taxon>ecological metagenomes</taxon>
    </lineage>
</organism>
<dbReference type="SMART" id="SM00422">
    <property type="entry name" value="HTH_MERR"/>
    <property type="match status" value="1"/>
</dbReference>
<sequence length="380" mass="40514">MTTVPDNHYLSIGEVLGLLLEDFPDVTISKIRFLESQGLIEPERTPSGYRKFYEHDVDLLRAILHEQKDNFLPLKVIRDRIESGAIEADPTGGRTPPRGIRNVQVRETGAVEASPRDSVFRRTDGGPEWADGRALIPGEVPTQTNHHPSAGGSTGAVPVTPLAPAVPAPTPDPGPVVSHTPAPKPVKPAAAHTPPPAAAPAPTPTAPAAAPPTVPPTAPPTVPTPPTLSVVGSLIEKPSPARPIKRTPADAASMLPYNRDELLTASGITEAQLSELDEFGIVPSRGSGADATYQADAVEIARVAGKFLAQGIDARHLRPWRQGAEREAALFEQRIMPLLRQRNPQSRQQALDTLSELADLGGQLRAAMVDSMLRHHFDGS</sequence>
<feature type="compositionally biased region" description="Pro residues" evidence="1">
    <location>
        <begin position="164"/>
        <end position="174"/>
    </location>
</feature>
<feature type="compositionally biased region" description="Pro residues" evidence="1">
    <location>
        <begin position="193"/>
        <end position="221"/>
    </location>
</feature>
<feature type="compositionally biased region" description="Basic and acidic residues" evidence="1">
    <location>
        <begin position="114"/>
        <end position="125"/>
    </location>
</feature>
<dbReference type="InterPro" id="IPR000551">
    <property type="entry name" value="MerR-type_HTH_dom"/>
</dbReference>
<feature type="region of interest" description="Disordered" evidence="1">
    <location>
        <begin position="110"/>
        <end position="221"/>
    </location>
</feature>
<dbReference type="GO" id="GO:0006355">
    <property type="term" value="P:regulation of DNA-templated transcription"/>
    <property type="evidence" value="ECO:0007669"/>
    <property type="project" value="InterPro"/>
</dbReference>
<dbReference type="Pfam" id="PF13411">
    <property type="entry name" value="MerR_1"/>
    <property type="match status" value="1"/>
</dbReference>
<dbReference type="PROSITE" id="PS50937">
    <property type="entry name" value="HTH_MERR_2"/>
    <property type="match status" value="1"/>
</dbReference>
<dbReference type="CDD" id="cd00592">
    <property type="entry name" value="HTH_MerR-like"/>
    <property type="match status" value="1"/>
</dbReference>
<proteinExistence type="predicted"/>
<accession>A0A6J7E8W7</accession>
<feature type="domain" description="HTH merR-type" evidence="2">
    <location>
        <begin position="9"/>
        <end position="83"/>
    </location>
</feature>
<evidence type="ECO:0000256" key="1">
    <source>
        <dbReference type="SAM" id="MobiDB-lite"/>
    </source>
</evidence>
<dbReference type="SUPFAM" id="SSF46955">
    <property type="entry name" value="Putative DNA-binding domain"/>
    <property type="match status" value="1"/>
</dbReference>
<dbReference type="AlphaFoldDB" id="A0A6J7E8W7"/>
<dbReference type="Gene3D" id="1.10.1660.10">
    <property type="match status" value="1"/>
</dbReference>
<feature type="compositionally biased region" description="Low complexity" evidence="1">
    <location>
        <begin position="175"/>
        <end position="192"/>
    </location>
</feature>
<dbReference type="InterPro" id="IPR009061">
    <property type="entry name" value="DNA-bd_dom_put_sf"/>
</dbReference>
<gene>
    <name evidence="3" type="ORF">UFOPK3376_01221</name>
</gene>
<protein>
    <submittedName>
        <fullName evidence="3">Unannotated protein</fullName>
    </submittedName>
</protein>
<dbReference type="GO" id="GO:0003677">
    <property type="term" value="F:DNA binding"/>
    <property type="evidence" value="ECO:0007669"/>
    <property type="project" value="InterPro"/>
</dbReference>